<dbReference type="Pfam" id="PF05198">
    <property type="entry name" value="IF3_N"/>
    <property type="match status" value="1"/>
</dbReference>
<dbReference type="Proteomes" id="UP000034108">
    <property type="component" value="Unassembled WGS sequence"/>
</dbReference>
<dbReference type="GO" id="GO:0005737">
    <property type="term" value="C:cytoplasm"/>
    <property type="evidence" value="ECO:0007669"/>
    <property type="project" value="UniProtKB-ARBA"/>
</dbReference>
<dbReference type="GO" id="GO:0003743">
    <property type="term" value="F:translation initiation factor activity"/>
    <property type="evidence" value="ECO:0007669"/>
    <property type="project" value="UniProtKB-UniRule"/>
</dbReference>
<evidence type="ECO:0000259" key="6">
    <source>
        <dbReference type="Pfam" id="PF05198"/>
    </source>
</evidence>
<dbReference type="PANTHER" id="PTHR10938:SF0">
    <property type="entry name" value="TRANSLATION INITIATION FACTOR IF-3, MITOCHONDRIAL"/>
    <property type="match status" value="1"/>
</dbReference>
<dbReference type="SUPFAM" id="SSF55200">
    <property type="entry name" value="Translation initiation factor IF3, C-terminal domain"/>
    <property type="match status" value="1"/>
</dbReference>
<sequence length="169" mass="19093">MNRFITAPEVRAIDENNEHLGVMPTAKAVAAAEERGFDLVEVDPSANPPVARFIDYGHFKYEKEKEMKKQKQALKQIEIKGIRLSVRIGAHDLDMRRTQALKFLNEGNKVKIEIILRGRERQHANLAFQMIVDFITSIQKDLPVIKEQPSIMQGGKISALIAKTSAEKS</sequence>
<organism evidence="7 8">
    <name type="scientific">Candidatus Magasanikbacteria bacterium GW2011_GWC2_41_17</name>
    <dbReference type="NCBI Taxonomy" id="1619048"/>
    <lineage>
        <taxon>Bacteria</taxon>
        <taxon>Candidatus Magasanikiibacteriota</taxon>
    </lineage>
</organism>
<proteinExistence type="inferred from homology"/>
<gene>
    <name evidence="7" type="ORF">UU49_C0021G0009</name>
</gene>
<keyword evidence="2 7" id="KW-0396">Initiation factor</keyword>
<dbReference type="Gene3D" id="3.30.110.10">
    <property type="entry name" value="Translation initiation factor 3 (IF-3), C-terminal domain"/>
    <property type="match status" value="1"/>
</dbReference>
<dbReference type="AlphaFoldDB" id="A0A0G0VE41"/>
<feature type="domain" description="Translation initiation factor 3 C-terminal" evidence="5">
    <location>
        <begin position="77"/>
        <end position="162"/>
    </location>
</feature>
<evidence type="ECO:0000256" key="4">
    <source>
        <dbReference type="NCBIfam" id="TIGR00168"/>
    </source>
</evidence>
<dbReference type="InterPro" id="IPR036787">
    <property type="entry name" value="T_IF-3_N_sf"/>
</dbReference>
<dbReference type="InterPro" id="IPR036788">
    <property type="entry name" value="T_IF-3_C_sf"/>
</dbReference>
<keyword evidence="3" id="KW-0648">Protein biosynthesis</keyword>
<dbReference type="GO" id="GO:0032790">
    <property type="term" value="P:ribosome disassembly"/>
    <property type="evidence" value="ECO:0007669"/>
    <property type="project" value="TreeGrafter"/>
</dbReference>
<evidence type="ECO:0000256" key="3">
    <source>
        <dbReference type="ARBA" id="ARBA00022917"/>
    </source>
</evidence>
<comment type="similarity">
    <text evidence="1">Belongs to the IF-3 family.</text>
</comment>
<dbReference type="Gene3D" id="3.10.20.80">
    <property type="entry name" value="Translation initiation factor 3 (IF-3), N-terminal domain"/>
    <property type="match status" value="1"/>
</dbReference>
<comment type="caution">
    <text evidence="7">The sequence shown here is derived from an EMBL/GenBank/DDBJ whole genome shotgun (WGS) entry which is preliminary data.</text>
</comment>
<evidence type="ECO:0000256" key="2">
    <source>
        <dbReference type="ARBA" id="ARBA00022540"/>
    </source>
</evidence>
<dbReference type="PANTHER" id="PTHR10938">
    <property type="entry name" value="TRANSLATION INITIATION FACTOR IF-3"/>
    <property type="match status" value="1"/>
</dbReference>
<dbReference type="SUPFAM" id="SSF54364">
    <property type="entry name" value="Translation initiation factor IF3, N-terminal domain"/>
    <property type="match status" value="1"/>
</dbReference>
<dbReference type="InterPro" id="IPR019815">
    <property type="entry name" value="Translation_initiation_fac_3_C"/>
</dbReference>
<protein>
    <recommendedName>
        <fullName evidence="4">Translation initiation factor IF-3</fullName>
    </recommendedName>
</protein>
<evidence type="ECO:0000256" key="1">
    <source>
        <dbReference type="ARBA" id="ARBA00005439"/>
    </source>
</evidence>
<dbReference type="STRING" id="1619048.UU49_C0021G0009"/>
<accession>A0A0G0VE41</accession>
<evidence type="ECO:0000313" key="8">
    <source>
        <dbReference type="Proteomes" id="UP000034108"/>
    </source>
</evidence>
<reference evidence="7 8" key="1">
    <citation type="journal article" date="2015" name="Nature">
        <title>rRNA introns, odd ribosomes, and small enigmatic genomes across a large radiation of phyla.</title>
        <authorList>
            <person name="Brown C.T."/>
            <person name="Hug L.A."/>
            <person name="Thomas B.C."/>
            <person name="Sharon I."/>
            <person name="Castelle C.J."/>
            <person name="Singh A."/>
            <person name="Wilkins M.J."/>
            <person name="Williams K.H."/>
            <person name="Banfield J.F."/>
        </authorList>
    </citation>
    <scope>NUCLEOTIDE SEQUENCE [LARGE SCALE GENOMIC DNA]</scope>
</reference>
<dbReference type="InterPro" id="IPR019814">
    <property type="entry name" value="Translation_initiation_fac_3_N"/>
</dbReference>
<evidence type="ECO:0000313" key="7">
    <source>
        <dbReference type="EMBL" id="KKR97946.1"/>
    </source>
</evidence>
<dbReference type="Pfam" id="PF00707">
    <property type="entry name" value="IF3_C"/>
    <property type="match status" value="1"/>
</dbReference>
<dbReference type="InterPro" id="IPR001288">
    <property type="entry name" value="Translation_initiation_fac_3"/>
</dbReference>
<feature type="domain" description="Translation initiation factor 3 N-terminal" evidence="6">
    <location>
        <begin position="1"/>
        <end position="70"/>
    </location>
</feature>
<dbReference type="NCBIfam" id="TIGR00168">
    <property type="entry name" value="infC"/>
    <property type="match status" value="1"/>
</dbReference>
<dbReference type="GO" id="GO:0043022">
    <property type="term" value="F:ribosome binding"/>
    <property type="evidence" value="ECO:0007669"/>
    <property type="project" value="TreeGrafter"/>
</dbReference>
<name>A0A0G0VE41_9BACT</name>
<dbReference type="EMBL" id="LCAV01000021">
    <property type="protein sequence ID" value="KKR97946.1"/>
    <property type="molecule type" value="Genomic_DNA"/>
</dbReference>
<evidence type="ECO:0000259" key="5">
    <source>
        <dbReference type="Pfam" id="PF00707"/>
    </source>
</evidence>